<dbReference type="InterPro" id="IPR036047">
    <property type="entry name" value="F-box-like_dom_sf"/>
</dbReference>
<feature type="domain" description="F-box" evidence="2">
    <location>
        <begin position="71"/>
        <end position="117"/>
    </location>
</feature>
<feature type="compositionally biased region" description="Polar residues" evidence="1">
    <location>
        <begin position="10"/>
        <end position="21"/>
    </location>
</feature>
<proteinExistence type="predicted"/>
<dbReference type="SMART" id="SM00256">
    <property type="entry name" value="FBOX"/>
    <property type="match status" value="1"/>
</dbReference>
<dbReference type="GeneID" id="70227350"/>
<dbReference type="AlphaFoldDB" id="A0A9P9FZG8"/>
<evidence type="ECO:0000313" key="3">
    <source>
        <dbReference type="EMBL" id="KAH7230515.1"/>
    </source>
</evidence>
<dbReference type="EMBL" id="JAGMUX010000022">
    <property type="protein sequence ID" value="KAH7230515.1"/>
    <property type="molecule type" value="Genomic_DNA"/>
</dbReference>
<dbReference type="InterPro" id="IPR001810">
    <property type="entry name" value="F-box_dom"/>
</dbReference>
<keyword evidence="4" id="KW-1185">Reference proteome</keyword>
<dbReference type="SUPFAM" id="SSF81383">
    <property type="entry name" value="F-box domain"/>
    <property type="match status" value="1"/>
</dbReference>
<dbReference type="OrthoDB" id="2687876at2759"/>
<accession>A0A9P9FZG8</accession>
<reference evidence="3" key="1">
    <citation type="journal article" date="2021" name="Nat. Commun.">
        <title>Genetic determinants of endophytism in the Arabidopsis root mycobiome.</title>
        <authorList>
            <person name="Mesny F."/>
            <person name="Miyauchi S."/>
            <person name="Thiergart T."/>
            <person name="Pickel B."/>
            <person name="Atanasova L."/>
            <person name="Karlsson M."/>
            <person name="Huettel B."/>
            <person name="Barry K.W."/>
            <person name="Haridas S."/>
            <person name="Chen C."/>
            <person name="Bauer D."/>
            <person name="Andreopoulos W."/>
            <person name="Pangilinan J."/>
            <person name="LaButti K."/>
            <person name="Riley R."/>
            <person name="Lipzen A."/>
            <person name="Clum A."/>
            <person name="Drula E."/>
            <person name="Henrissat B."/>
            <person name="Kohler A."/>
            <person name="Grigoriev I.V."/>
            <person name="Martin F.M."/>
            <person name="Hacquard S."/>
        </authorList>
    </citation>
    <scope>NUCLEOTIDE SEQUENCE</scope>
    <source>
        <strain evidence="3">MPI-CAGE-AT-0023</strain>
    </source>
</reference>
<evidence type="ECO:0000256" key="1">
    <source>
        <dbReference type="SAM" id="MobiDB-lite"/>
    </source>
</evidence>
<dbReference type="PROSITE" id="PS50181">
    <property type="entry name" value="FBOX"/>
    <property type="match status" value="1"/>
</dbReference>
<dbReference type="Proteomes" id="UP000720189">
    <property type="component" value="Unassembled WGS sequence"/>
</dbReference>
<evidence type="ECO:0000313" key="4">
    <source>
        <dbReference type="Proteomes" id="UP000720189"/>
    </source>
</evidence>
<sequence>MASIIIPNTDPMSDPSSITENTTASMSPLLRTCFYKRSKYYFPTVDPKVHEFSHEVHKLFSQCFGTPTSDLGALACLPQDLLGDIVLKLDIDSFRRFRQVSRRARCLATDLPIYQRVLHYAPDALNAFRRTGLSCYVSYADVYNALMTSTCAFCGLFGNFLFLPTAKRCCFECLRISPETAVVNEARISKRDEWRYLYNERAEDLAEALKTADMCSFKTHNWDDVQKMSKTRGVLAKDLLAVYIKVDKVLEKTGQALLKPGWLHYRLAASLIFPSLNSRTGKLETGVSCKGCHVNHMRQGPSLLVPLPTFRNMFTVWCRTRDMSYSEKNAASHLSECLEAQRLWREKRGFYYLRGNTRRREQEN</sequence>
<gene>
    <name evidence="3" type="ORF">BKA55DRAFT_654477</name>
</gene>
<protein>
    <recommendedName>
        <fullName evidence="2">F-box domain-containing protein</fullName>
    </recommendedName>
</protein>
<feature type="region of interest" description="Disordered" evidence="1">
    <location>
        <begin position="1"/>
        <end position="21"/>
    </location>
</feature>
<evidence type="ECO:0000259" key="2">
    <source>
        <dbReference type="PROSITE" id="PS50181"/>
    </source>
</evidence>
<name>A0A9P9FZG8_FUSRE</name>
<dbReference type="Pfam" id="PF00646">
    <property type="entry name" value="F-box"/>
    <property type="match status" value="1"/>
</dbReference>
<dbReference type="RefSeq" id="XP_046043153.1">
    <property type="nucleotide sequence ID" value="XM_046197396.1"/>
</dbReference>
<organism evidence="3 4">
    <name type="scientific">Fusarium redolens</name>
    <dbReference type="NCBI Taxonomy" id="48865"/>
    <lineage>
        <taxon>Eukaryota</taxon>
        <taxon>Fungi</taxon>
        <taxon>Dikarya</taxon>
        <taxon>Ascomycota</taxon>
        <taxon>Pezizomycotina</taxon>
        <taxon>Sordariomycetes</taxon>
        <taxon>Hypocreomycetidae</taxon>
        <taxon>Hypocreales</taxon>
        <taxon>Nectriaceae</taxon>
        <taxon>Fusarium</taxon>
        <taxon>Fusarium redolens species complex</taxon>
    </lineage>
</organism>
<comment type="caution">
    <text evidence="3">The sequence shown here is derived from an EMBL/GenBank/DDBJ whole genome shotgun (WGS) entry which is preliminary data.</text>
</comment>